<dbReference type="SUPFAM" id="SSF49785">
    <property type="entry name" value="Galactose-binding domain-like"/>
    <property type="match status" value="1"/>
</dbReference>
<dbReference type="Pfam" id="PF08547">
    <property type="entry name" value="CIA30"/>
    <property type="match status" value="1"/>
</dbReference>
<dbReference type="EMBL" id="KV784360">
    <property type="protein sequence ID" value="OEU14846.1"/>
    <property type="molecule type" value="Genomic_DNA"/>
</dbReference>
<dbReference type="Proteomes" id="UP000095751">
    <property type="component" value="Unassembled WGS sequence"/>
</dbReference>
<keyword evidence="5" id="KW-1185">Reference proteome</keyword>
<feature type="chain" id="PRO_5009192847" description="NADH:ubiquinone oxidoreductase intermediate-associated protein 30 domain-containing protein" evidence="2">
    <location>
        <begin position="24"/>
        <end position="477"/>
    </location>
</feature>
<dbReference type="OrthoDB" id="426386at2759"/>
<keyword evidence="2" id="KW-0732">Signal</keyword>
<feature type="domain" description="NADH:ubiquinone oxidoreductase intermediate-associated protein 30" evidence="3">
    <location>
        <begin position="46"/>
        <end position="130"/>
    </location>
</feature>
<evidence type="ECO:0000313" key="5">
    <source>
        <dbReference type="Proteomes" id="UP000095751"/>
    </source>
</evidence>
<accession>A0A1E7F9M1</accession>
<gene>
    <name evidence="4" type="ORF">FRACYDRAFT_241403</name>
</gene>
<feature type="region of interest" description="Disordered" evidence="1">
    <location>
        <begin position="404"/>
        <end position="433"/>
    </location>
</feature>
<evidence type="ECO:0000313" key="4">
    <source>
        <dbReference type="EMBL" id="OEU14846.1"/>
    </source>
</evidence>
<dbReference type="InParanoid" id="A0A1E7F9M1"/>
<evidence type="ECO:0000256" key="1">
    <source>
        <dbReference type="SAM" id="MobiDB-lite"/>
    </source>
</evidence>
<sequence>MRMITTFGLVCLTLLSAVVVVKGDDDNNDNNVLRIDGNGNEGESWDEDSWSVQVDGVMGGQSTGRLEFITSSSSSDDENNGNNNVLKFTGDISLNGGGFSSVRRPISLNLNNYDGIVVTLEADNYDYISAGSTIPTPPTGLHLQFSDSTSYYDFSSAFAIPLSTSTSTASTSYTSEKLLTSVYLPMDSFNRGGRFGFSCRENCKLDKTNIDRLSVYVLFQEGTFDVRIKSITAIPKAGTGAGAGPRSFLSPQLKFDSITDIINLLQSTISSGGSLYDLSYIELCIAMYWSVLNSILNANTNGISMLSTTKVVLCSGLNEMNSNNNSKEDQAWTLRYTMDAIIADLQGLDRSTDDNFLPTKKEAELMDVTCVGRTSPSEGTLYDLYGNRINVDVDVDDNEDIMLNEEDTDGRRNSSSSTTLLEDEDEDNDNDPTTEELDVAAIQNSDSLLSSSGGGGVITPSWTNLLVVSVVVLLVGC</sequence>
<evidence type="ECO:0000256" key="2">
    <source>
        <dbReference type="SAM" id="SignalP"/>
    </source>
</evidence>
<feature type="signal peptide" evidence="2">
    <location>
        <begin position="1"/>
        <end position="23"/>
    </location>
</feature>
<protein>
    <recommendedName>
        <fullName evidence="3">NADH:ubiquinone oxidoreductase intermediate-associated protein 30 domain-containing protein</fullName>
    </recommendedName>
</protein>
<dbReference type="InterPro" id="IPR013857">
    <property type="entry name" value="NADH-UbQ_OxRdtase-assoc_prot30"/>
</dbReference>
<evidence type="ECO:0000259" key="3">
    <source>
        <dbReference type="Pfam" id="PF08547"/>
    </source>
</evidence>
<name>A0A1E7F9M1_9STRA</name>
<proteinExistence type="predicted"/>
<dbReference type="KEGG" id="fcy:FRACYDRAFT_241403"/>
<feature type="compositionally biased region" description="Acidic residues" evidence="1">
    <location>
        <begin position="421"/>
        <end position="433"/>
    </location>
</feature>
<reference evidence="4 5" key="1">
    <citation type="submission" date="2016-09" db="EMBL/GenBank/DDBJ databases">
        <title>Extensive genetic diversity and differential bi-allelic expression allows diatom success in the polar Southern Ocean.</title>
        <authorList>
            <consortium name="DOE Joint Genome Institute"/>
            <person name="Mock T."/>
            <person name="Otillar R.P."/>
            <person name="Strauss J."/>
            <person name="Dupont C."/>
            <person name="Frickenhaus S."/>
            <person name="Maumus F."/>
            <person name="Mcmullan M."/>
            <person name="Sanges R."/>
            <person name="Schmutz J."/>
            <person name="Toseland A."/>
            <person name="Valas R."/>
            <person name="Veluchamy A."/>
            <person name="Ward B.J."/>
            <person name="Allen A."/>
            <person name="Barry K."/>
            <person name="Falciatore A."/>
            <person name="Ferrante M."/>
            <person name="Fortunato A.E."/>
            <person name="Gloeckner G."/>
            <person name="Gruber A."/>
            <person name="Hipkin R."/>
            <person name="Janech M."/>
            <person name="Kroth P."/>
            <person name="Leese F."/>
            <person name="Lindquist E."/>
            <person name="Lyon B.R."/>
            <person name="Martin J."/>
            <person name="Mayer C."/>
            <person name="Parker M."/>
            <person name="Quesneville H."/>
            <person name="Raymond J."/>
            <person name="Uhlig C."/>
            <person name="Valentin K.U."/>
            <person name="Worden A.Z."/>
            <person name="Armbrust E.V."/>
            <person name="Bowler C."/>
            <person name="Green B."/>
            <person name="Moulton V."/>
            <person name="Van Oosterhout C."/>
            <person name="Grigoriev I."/>
        </authorList>
    </citation>
    <scope>NUCLEOTIDE SEQUENCE [LARGE SCALE GENOMIC DNA]</scope>
    <source>
        <strain evidence="4 5">CCMP1102</strain>
    </source>
</reference>
<organism evidence="4 5">
    <name type="scientific">Fragilariopsis cylindrus CCMP1102</name>
    <dbReference type="NCBI Taxonomy" id="635003"/>
    <lineage>
        <taxon>Eukaryota</taxon>
        <taxon>Sar</taxon>
        <taxon>Stramenopiles</taxon>
        <taxon>Ochrophyta</taxon>
        <taxon>Bacillariophyta</taxon>
        <taxon>Bacillariophyceae</taxon>
        <taxon>Bacillariophycidae</taxon>
        <taxon>Bacillariales</taxon>
        <taxon>Bacillariaceae</taxon>
        <taxon>Fragilariopsis</taxon>
    </lineage>
</organism>
<dbReference type="InterPro" id="IPR008979">
    <property type="entry name" value="Galactose-bd-like_sf"/>
</dbReference>
<dbReference type="AlphaFoldDB" id="A0A1E7F9M1"/>